<dbReference type="EMBL" id="JANVFS010000068">
    <property type="protein sequence ID" value="KAJ4463650.1"/>
    <property type="molecule type" value="Genomic_DNA"/>
</dbReference>
<evidence type="ECO:0000313" key="3">
    <source>
        <dbReference type="Proteomes" id="UP001150238"/>
    </source>
</evidence>
<protein>
    <submittedName>
        <fullName evidence="2">Uncharacterized protein</fullName>
    </submittedName>
</protein>
<dbReference type="AlphaFoldDB" id="A0A9W8ZPW5"/>
<gene>
    <name evidence="2" type="ORF">C8J55DRAFT_293970</name>
</gene>
<sequence>MRFISEILVFVSIASVSLASALIQPRCTGIYQPCTNGSDACCEGLSCAAGVPLGECLPTPGVCGVAGTQCSSVLPTDSCCSGLTCSGYVGTCQ</sequence>
<evidence type="ECO:0000313" key="2">
    <source>
        <dbReference type="EMBL" id="KAJ4463650.1"/>
    </source>
</evidence>
<dbReference type="Proteomes" id="UP001150238">
    <property type="component" value="Unassembled WGS sequence"/>
</dbReference>
<proteinExistence type="predicted"/>
<evidence type="ECO:0000256" key="1">
    <source>
        <dbReference type="SAM" id="SignalP"/>
    </source>
</evidence>
<reference evidence="2" key="2">
    <citation type="journal article" date="2023" name="Proc. Natl. Acad. Sci. U.S.A.">
        <title>A global phylogenomic analysis of the shiitake genus Lentinula.</title>
        <authorList>
            <person name="Sierra-Patev S."/>
            <person name="Min B."/>
            <person name="Naranjo-Ortiz M."/>
            <person name="Looney B."/>
            <person name="Konkel Z."/>
            <person name="Slot J.C."/>
            <person name="Sakamoto Y."/>
            <person name="Steenwyk J.L."/>
            <person name="Rokas A."/>
            <person name="Carro J."/>
            <person name="Camarero S."/>
            <person name="Ferreira P."/>
            <person name="Molpeceres G."/>
            <person name="Ruiz-Duenas F.J."/>
            <person name="Serrano A."/>
            <person name="Henrissat B."/>
            <person name="Drula E."/>
            <person name="Hughes K.W."/>
            <person name="Mata J.L."/>
            <person name="Ishikawa N.K."/>
            <person name="Vargas-Isla R."/>
            <person name="Ushijima S."/>
            <person name="Smith C.A."/>
            <person name="Donoghue J."/>
            <person name="Ahrendt S."/>
            <person name="Andreopoulos W."/>
            <person name="He G."/>
            <person name="LaButti K."/>
            <person name="Lipzen A."/>
            <person name="Ng V."/>
            <person name="Riley R."/>
            <person name="Sandor L."/>
            <person name="Barry K."/>
            <person name="Martinez A.T."/>
            <person name="Xiao Y."/>
            <person name="Gibbons J.G."/>
            <person name="Terashima K."/>
            <person name="Grigoriev I.V."/>
            <person name="Hibbett D."/>
        </authorList>
    </citation>
    <scope>NUCLEOTIDE SEQUENCE</scope>
    <source>
        <strain evidence="2">Sp2 HRB7682 ss15</strain>
    </source>
</reference>
<feature type="signal peptide" evidence="1">
    <location>
        <begin position="1"/>
        <end position="19"/>
    </location>
</feature>
<keyword evidence="1" id="KW-0732">Signal</keyword>
<accession>A0A9W8ZPW5</accession>
<organism evidence="2 3">
    <name type="scientific">Lentinula lateritia</name>
    <dbReference type="NCBI Taxonomy" id="40482"/>
    <lineage>
        <taxon>Eukaryota</taxon>
        <taxon>Fungi</taxon>
        <taxon>Dikarya</taxon>
        <taxon>Basidiomycota</taxon>
        <taxon>Agaricomycotina</taxon>
        <taxon>Agaricomycetes</taxon>
        <taxon>Agaricomycetidae</taxon>
        <taxon>Agaricales</taxon>
        <taxon>Marasmiineae</taxon>
        <taxon>Omphalotaceae</taxon>
        <taxon>Lentinula</taxon>
    </lineage>
</organism>
<reference evidence="2" key="1">
    <citation type="submission" date="2022-08" db="EMBL/GenBank/DDBJ databases">
        <authorList>
            <consortium name="DOE Joint Genome Institute"/>
            <person name="Min B."/>
            <person name="Riley R."/>
            <person name="Sierra-Patev S."/>
            <person name="Naranjo-Ortiz M."/>
            <person name="Looney B."/>
            <person name="Konkel Z."/>
            <person name="Slot J.C."/>
            <person name="Sakamoto Y."/>
            <person name="Steenwyk J.L."/>
            <person name="Rokas A."/>
            <person name="Carro J."/>
            <person name="Camarero S."/>
            <person name="Ferreira P."/>
            <person name="Molpeceres G."/>
            <person name="Ruiz-Duenas F.J."/>
            <person name="Serrano A."/>
            <person name="Henrissat B."/>
            <person name="Drula E."/>
            <person name="Hughes K.W."/>
            <person name="Mata J.L."/>
            <person name="Ishikawa N.K."/>
            <person name="Vargas-Isla R."/>
            <person name="Ushijima S."/>
            <person name="Smith C.A."/>
            <person name="Ahrendt S."/>
            <person name="Andreopoulos W."/>
            <person name="He G."/>
            <person name="Labutti K."/>
            <person name="Lipzen A."/>
            <person name="Ng V."/>
            <person name="Sandor L."/>
            <person name="Barry K."/>
            <person name="Martinez A.T."/>
            <person name="Xiao Y."/>
            <person name="Gibbons J.G."/>
            <person name="Terashima K."/>
            <person name="Hibbett D.S."/>
            <person name="Grigoriev I.V."/>
        </authorList>
    </citation>
    <scope>NUCLEOTIDE SEQUENCE</scope>
    <source>
        <strain evidence="2">Sp2 HRB7682 ss15</strain>
    </source>
</reference>
<feature type="chain" id="PRO_5040895716" evidence="1">
    <location>
        <begin position="20"/>
        <end position="93"/>
    </location>
</feature>
<comment type="caution">
    <text evidence="2">The sequence shown here is derived from an EMBL/GenBank/DDBJ whole genome shotgun (WGS) entry which is preliminary data.</text>
</comment>
<name>A0A9W8ZPW5_9AGAR</name>